<evidence type="ECO:0000256" key="7">
    <source>
        <dbReference type="ARBA" id="ARBA00046341"/>
    </source>
</evidence>
<dbReference type="InterPro" id="IPR039164">
    <property type="entry name" value="UBR1-like"/>
</dbReference>
<evidence type="ECO:0000256" key="5">
    <source>
        <dbReference type="ARBA" id="ARBA00022786"/>
    </source>
</evidence>
<feature type="compositionally biased region" description="Polar residues" evidence="10">
    <location>
        <begin position="1336"/>
        <end position="1345"/>
    </location>
</feature>
<dbReference type="FunFam" id="2.10.110.30:FF:000001">
    <property type="entry name" value="E3 ubiquitin-protein ligase UBR2 isoform 1"/>
    <property type="match status" value="1"/>
</dbReference>
<dbReference type="GO" id="GO:0016567">
    <property type="term" value="P:protein ubiquitination"/>
    <property type="evidence" value="ECO:0007669"/>
    <property type="project" value="UniProtKB-UniRule"/>
</dbReference>
<evidence type="ECO:0000256" key="2">
    <source>
        <dbReference type="ARBA" id="ARBA00022679"/>
    </source>
</evidence>
<feature type="compositionally biased region" description="Low complexity" evidence="10">
    <location>
        <begin position="482"/>
        <end position="491"/>
    </location>
</feature>
<feature type="region of interest" description="Disordered" evidence="10">
    <location>
        <begin position="1336"/>
        <end position="1360"/>
    </location>
</feature>
<feature type="region of interest" description="Disordered" evidence="10">
    <location>
        <begin position="1375"/>
        <end position="1402"/>
    </location>
</feature>
<evidence type="ECO:0000313" key="12">
    <source>
        <dbReference type="EMBL" id="KAJ8064221.1"/>
    </source>
</evidence>
<dbReference type="CDD" id="cd16482">
    <property type="entry name" value="RING-H2_UBR1-like"/>
    <property type="match status" value="1"/>
</dbReference>
<feature type="compositionally biased region" description="Basic and acidic residues" evidence="10">
    <location>
        <begin position="1346"/>
        <end position="1360"/>
    </location>
</feature>
<comment type="pathway">
    <text evidence="9">Protein modification; protein ubiquitination.</text>
</comment>
<keyword evidence="6 9" id="KW-0862">Zinc</keyword>
<dbReference type="PROSITE" id="PS51157">
    <property type="entry name" value="ZF_UBR"/>
    <property type="match status" value="1"/>
</dbReference>
<dbReference type="EMBL" id="JAPEIS010000007">
    <property type="protein sequence ID" value="KAJ8064221.1"/>
    <property type="molecule type" value="Genomic_DNA"/>
</dbReference>
<protein>
    <recommendedName>
        <fullName evidence="9">E3 ubiquitin-protein ligase</fullName>
        <ecNumber evidence="9">2.3.2.27</ecNumber>
    </recommendedName>
</protein>
<feature type="region of interest" description="Disordered" evidence="10">
    <location>
        <begin position="1"/>
        <end position="20"/>
    </location>
</feature>
<feature type="region of interest" description="Disordered" evidence="10">
    <location>
        <begin position="482"/>
        <end position="502"/>
    </location>
</feature>
<feature type="zinc finger region" description="UBR-type" evidence="8">
    <location>
        <begin position="102"/>
        <end position="174"/>
    </location>
</feature>
<keyword evidence="5 9" id="KW-0833">Ubl conjugation pathway</keyword>
<evidence type="ECO:0000256" key="6">
    <source>
        <dbReference type="ARBA" id="ARBA00022833"/>
    </source>
</evidence>
<feature type="compositionally biased region" description="Pro residues" evidence="10">
    <location>
        <begin position="520"/>
        <end position="531"/>
    </location>
</feature>
<dbReference type="InterPro" id="IPR036390">
    <property type="entry name" value="WH_DNA-bd_sf"/>
</dbReference>
<dbReference type="GO" id="GO:0071596">
    <property type="term" value="P:ubiquitin-dependent protein catabolic process via the N-end rule pathway"/>
    <property type="evidence" value="ECO:0007669"/>
    <property type="project" value="UniProtKB-UniRule"/>
</dbReference>
<dbReference type="Proteomes" id="UP001152300">
    <property type="component" value="Unassembled WGS sequence"/>
</dbReference>
<reference evidence="12" key="1">
    <citation type="submission" date="2022-11" db="EMBL/GenBank/DDBJ databases">
        <title>Genome Resource of Sclerotinia nivalis Strain SnTB1, a Plant Pathogen Isolated from American Ginseng.</title>
        <authorList>
            <person name="Fan S."/>
        </authorList>
    </citation>
    <scope>NUCLEOTIDE SEQUENCE</scope>
    <source>
        <strain evidence="12">SnTB1</strain>
    </source>
</reference>
<keyword evidence="4 9" id="KW-0863">Zinc-finger</keyword>
<keyword evidence="13" id="KW-1185">Reference proteome</keyword>
<dbReference type="PANTHER" id="PTHR21497:SF24">
    <property type="entry name" value="E3 UBIQUITIN-PROTEIN LIGASE UBR1"/>
    <property type="match status" value="1"/>
</dbReference>
<dbReference type="GO" id="GO:0008270">
    <property type="term" value="F:zinc ion binding"/>
    <property type="evidence" value="ECO:0007669"/>
    <property type="project" value="UniProtKB-UniRule"/>
</dbReference>
<dbReference type="SMART" id="SM00396">
    <property type="entry name" value="ZnF_UBR1"/>
    <property type="match status" value="1"/>
</dbReference>
<dbReference type="SUPFAM" id="SSF46785">
    <property type="entry name" value="Winged helix' DNA-binding domain"/>
    <property type="match status" value="1"/>
</dbReference>
<dbReference type="GO" id="GO:0000151">
    <property type="term" value="C:ubiquitin ligase complex"/>
    <property type="evidence" value="ECO:0007669"/>
    <property type="project" value="TreeGrafter"/>
</dbReference>
<evidence type="ECO:0000256" key="10">
    <source>
        <dbReference type="SAM" id="MobiDB-lite"/>
    </source>
</evidence>
<dbReference type="CDD" id="cd19673">
    <property type="entry name" value="UBR-box_UBR3"/>
    <property type="match status" value="1"/>
</dbReference>
<dbReference type="GO" id="GO:0005737">
    <property type="term" value="C:cytoplasm"/>
    <property type="evidence" value="ECO:0007669"/>
    <property type="project" value="TreeGrafter"/>
</dbReference>
<keyword evidence="2 9" id="KW-0808">Transferase</keyword>
<dbReference type="Pfam" id="PF02207">
    <property type="entry name" value="zf-UBR"/>
    <property type="match status" value="1"/>
</dbReference>
<feature type="compositionally biased region" description="Acidic residues" evidence="10">
    <location>
        <begin position="492"/>
        <end position="502"/>
    </location>
</feature>
<dbReference type="InterPro" id="IPR044046">
    <property type="entry name" value="E3_ligase_UBR-like_C"/>
</dbReference>
<evidence type="ECO:0000256" key="1">
    <source>
        <dbReference type="ARBA" id="ARBA00000900"/>
    </source>
</evidence>
<keyword evidence="3 9" id="KW-0479">Metal-binding</keyword>
<feature type="region of interest" description="Disordered" evidence="10">
    <location>
        <begin position="516"/>
        <end position="549"/>
    </location>
</feature>
<feature type="compositionally biased region" description="Polar residues" evidence="10">
    <location>
        <begin position="1"/>
        <end position="13"/>
    </location>
</feature>
<comment type="similarity">
    <text evidence="7 9">Belongs to the E3 ubiquitin-protein ligase UBR1-like family.</text>
</comment>
<comment type="function">
    <text evidence="9">Ubiquitin ligase protein which is a component of the N-end rule pathway. Recognizes and binds to proteins bearing specific N-terminal residues that are destabilizing according to the N-end rule, leading to their ubiquitination and subsequent degradation.</text>
</comment>
<evidence type="ECO:0000256" key="4">
    <source>
        <dbReference type="ARBA" id="ARBA00022771"/>
    </source>
</evidence>
<comment type="caution">
    <text evidence="12">The sequence shown here is derived from an EMBL/GenBank/DDBJ whole genome shotgun (WGS) entry which is preliminary data.</text>
</comment>
<evidence type="ECO:0000256" key="9">
    <source>
        <dbReference type="RuleBase" id="RU366018"/>
    </source>
</evidence>
<dbReference type="Gene3D" id="1.10.10.2670">
    <property type="entry name" value="E3 ubiquitin-protein ligase"/>
    <property type="match status" value="1"/>
</dbReference>
<dbReference type="InterPro" id="IPR003126">
    <property type="entry name" value="Znf_UBR"/>
</dbReference>
<dbReference type="InterPro" id="IPR055194">
    <property type="entry name" value="UBR1-like_WH"/>
</dbReference>
<accession>A0A9X0AK27</accession>
<comment type="catalytic activity">
    <reaction evidence="1 9">
        <text>S-ubiquitinyl-[E2 ubiquitin-conjugating enzyme]-L-cysteine + [acceptor protein]-L-lysine = [E2 ubiquitin-conjugating enzyme]-L-cysteine + N(6)-ubiquitinyl-[acceptor protein]-L-lysine.</text>
        <dbReference type="EC" id="2.3.2.27"/>
    </reaction>
</comment>
<dbReference type="Pfam" id="PF02617">
    <property type="entry name" value="ClpS"/>
    <property type="match status" value="1"/>
</dbReference>
<dbReference type="InterPro" id="IPR042065">
    <property type="entry name" value="E3_ELL-like"/>
</dbReference>
<dbReference type="Gene3D" id="2.10.110.30">
    <property type="match status" value="1"/>
</dbReference>
<feature type="compositionally biased region" description="Acidic residues" evidence="10">
    <location>
        <begin position="1382"/>
        <end position="1397"/>
    </location>
</feature>
<organism evidence="12 13">
    <name type="scientific">Sclerotinia nivalis</name>
    <dbReference type="NCBI Taxonomy" id="352851"/>
    <lineage>
        <taxon>Eukaryota</taxon>
        <taxon>Fungi</taxon>
        <taxon>Dikarya</taxon>
        <taxon>Ascomycota</taxon>
        <taxon>Pezizomycotina</taxon>
        <taxon>Leotiomycetes</taxon>
        <taxon>Helotiales</taxon>
        <taxon>Sclerotiniaceae</taxon>
        <taxon>Sclerotinia</taxon>
    </lineage>
</organism>
<sequence>MQETGTSSSTQFQGGMAEQSMPSRQLCDFLKTLPRVHQNRYTEQAERDLLQSLFWSLAGGEKEYLNLFFPENSRPSITESWKLRKAQGGTDGDEFTEAARGKVCGHIFKTGEATYRCKTCSSDDTCVLCSRCYDSSDHTGHMVYVSVSLGNSGCCDCGDPEAWRLPVHCSIHTAYGPGEGEDKGKAAGLPEELVESIRMAIGRAFDYICDVISCSPEQLRLPKSKESIKLDERRSRLTSSYYNGDIIEDPCEYALLLWNDEKHTVNEVRDQVARACKVTNAEGMQRAHETDDIGRSVIKYSTDIDQLLRVSKVVEQIKVTVTIRSARDTFREQMCGTIIEWLSDISGCSVGPDHNILRQVVCEEMLKEWNRGSEASNADIGLNGIDDHEGEDMLWSNAESRVYRHILRDRQTQAMAVMAAVAATDSESDESENGDDDELNEANIAHMLDDDDEGGSSDDEVELVQFEPAELRTLQQARQQALAAAAQPAAEAETDNDGDIDMIGADDEALEVQEATMAGYPPPPPPPPPPQRVTRDRDLTPSDSDTAEMQPLISDNLYAKAKMEIPKTPRNPVKKEIAKPARYWLESPPGYTDRESVPLHEDLWHKLRLDWLILFDLRMWKKVRVDLRELYISTVVSIPEFKRVLGLRFAGLYTTLAQLYLIADREPDHSIINISLQMLTTPSITAEIVERGNFLTNLMAILYTFLTTRQVGHPYEIFPNATLAFDSGSVTNRRMYHFFMDLKYLFGSEHVQEKLRTEERYMLQFLDLVKLHQGICPNVRAVGEHVEYETDAWISASLITREINRLCRQFSESFKWIPSESTDPVCRAIRTAAKAVILNSLGTERKRFTQAEIKDEVKFKKVGDYEFDTTEQSNSVIQHSVVKFVVESQPISFHHALHYTLSWLIECGKSMPREQLIRLLSFTTQELLQKPKFMGQRLMPSQEYSPEDHLMAAFDYPLRVCAWLAQMKANMWVRNGMSLRHQQGTYRGVTLRDVSHHRDIFLLQTAMVVCPPARMLVSIIDRFGLEQWMKGLYEVKSDGVDDGQILDIAEDLIHLLIVLISDRTSLLSNDDDPGSHIMAMRRDITHVLCFKPLSFTEICGKLPDKFQDQEECQDILDEMTNFKPPEGLSDVGTFELKEQYLEDIDPYIAHYSKNQREESENTYRAWVAKKTGRPPAEIVFEPKLRPIESGAFSDLAAFTRTGIFAQIIYYALLYPLMANKLTPAVPVTRVEAFLHVVLHLVLIAVSEDKTDEDEMSEESLESFIYIALTSNARSNFSPSAPASKTIVAILEMLSRKEEFKTCHPKITLVLKRMKQKRPRNFETAFSRLGVPVDRISTASPANNNALEDKEKKKQAALERQKRVMAQFQQQQKNFLDNQGDIDWGEDDISDSDMESEGESSKSYYQYPSGTCILCQEETKDGRLYGTFALMTTSSVLRQTDMSDPDFVREVTNVPSNLDQSAEDIRPFGVSGENKEQVHKVTSSGVEIVTERSFIGKGFPSSFTNPGPVSVGCGHIMHYKCFEVYNEASNRRHQHQIARHHPEKLELNEFVCPLCKALGNSFLPIIWSPKEEIHVGPLKPADTFDNWIERFAGAFQHPRVEKINQIGSAHNYDHKADFPASRRTMQFFKKHNDETMASPLVSKMPELLMDAWDPPSPNHWSSFTPSSMRAALPPDIANAIWAETSLPLSGDRTSNTGSSVRELTDIYRRLRDTMTKNGLTSRHTQKLSQHEERDFCSSDVLAQALGFSISAAEIQQRGVATLPGQTFLESIPQQALTHLRILSDTALSYVTVGGLKLAGDNRVAREFSTDYELQYQRLFQKPAYSTSPESSLDPDPLLCQDTFIFLAGGSLCLAPVDDIDIIHLVRLCYLAEMTKAVLQLGRHMDKSKWFNMIELYRQEGLDNFGEFCLHVRLSDDDDVQCPDSTSLHGFNTLQDCRTFVKKYALVFLRKVMILLNVRYGIVFQNHVSSNSDMDELDRLTEALCLPTFSEMFSHFGKEEGTISHLVNHWIKHANLMNLTMVKTALEKSITTYSDDIKPELMGPPPEISDIINQARNDEVDVIQKTNRIINGFNNMRLGLSHPTIFELIGLPKNYDTLMEETMKRRCPNSKRDIQDPMLCLFCGEIFCGQSICCSKDGPEKPNGGPRDKIGGGQQHMLKCQKNTALFLNIRKCCIFYLYRTSGSWMVAPYIDKYGEVDPGLRHSRQLFLNQKRYDALLRTVWLNHGVPSVISRKLEMDINNGGWETI</sequence>
<dbReference type="EC" id="2.3.2.27" evidence="9"/>
<dbReference type="InterPro" id="IPR003769">
    <property type="entry name" value="ClpS_core"/>
</dbReference>
<gene>
    <name evidence="12" type="ORF">OCU04_006569</name>
</gene>
<evidence type="ECO:0000259" key="11">
    <source>
        <dbReference type="PROSITE" id="PS51157"/>
    </source>
</evidence>
<dbReference type="OrthoDB" id="26387at2759"/>
<dbReference type="Pfam" id="PF18995">
    <property type="entry name" value="PRT6_C"/>
    <property type="match status" value="1"/>
</dbReference>
<name>A0A9X0AK27_9HELO</name>
<proteinExistence type="inferred from homology"/>
<dbReference type="PANTHER" id="PTHR21497">
    <property type="entry name" value="UBIQUITIN LIGASE E3 ALPHA-RELATED"/>
    <property type="match status" value="1"/>
</dbReference>
<feature type="domain" description="UBR-type" evidence="11">
    <location>
        <begin position="102"/>
        <end position="174"/>
    </location>
</feature>
<evidence type="ECO:0000313" key="13">
    <source>
        <dbReference type="Proteomes" id="UP001152300"/>
    </source>
</evidence>
<evidence type="ECO:0000256" key="8">
    <source>
        <dbReference type="PROSITE-ProRule" id="PRU00508"/>
    </source>
</evidence>
<evidence type="ECO:0000256" key="3">
    <source>
        <dbReference type="ARBA" id="ARBA00022723"/>
    </source>
</evidence>
<dbReference type="GO" id="GO:0061630">
    <property type="term" value="F:ubiquitin protein ligase activity"/>
    <property type="evidence" value="ECO:0007669"/>
    <property type="project" value="UniProtKB-UniRule"/>
</dbReference>
<dbReference type="Pfam" id="PF22960">
    <property type="entry name" value="WHD_UBR1"/>
    <property type="match status" value="1"/>
</dbReference>